<dbReference type="KEGG" id="sapo:SAPIO_CDS7184"/>
<dbReference type="RefSeq" id="XP_016640918.1">
    <property type="nucleotide sequence ID" value="XM_016789091.1"/>
</dbReference>
<keyword evidence="5 6" id="KW-0206">Cytoskeleton</keyword>
<evidence type="ECO:0000256" key="7">
    <source>
        <dbReference type="RuleBase" id="RU003909"/>
    </source>
</evidence>
<dbReference type="GO" id="GO:1903475">
    <property type="term" value="P:mitotic actomyosin contractile ring assembly"/>
    <property type="evidence" value="ECO:0007669"/>
    <property type="project" value="EnsemblFungi"/>
</dbReference>
<comment type="similarity">
    <text evidence="2 7">Belongs to the profilin family.</text>
</comment>
<comment type="subcellular location">
    <subcellularLocation>
        <location evidence="1">Cytoplasm</location>
        <location evidence="1">Cytoskeleton</location>
    </subcellularLocation>
</comment>
<dbReference type="Proteomes" id="UP000028545">
    <property type="component" value="Unassembled WGS sequence"/>
</dbReference>
<dbReference type="OMA" id="QGQKFML"/>
<comment type="subunit">
    <text evidence="6">Occurs in many kinds of cells as a complex with monomeric actin in a 1:1 ratio.</text>
</comment>
<evidence type="ECO:0000256" key="5">
    <source>
        <dbReference type="ARBA" id="ARBA00023212"/>
    </source>
</evidence>
<dbReference type="InterPro" id="IPR036140">
    <property type="entry name" value="PFN_sf"/>
</dbReference>
<dbReference type="CDD" id="cd00148">
    <property type="entry name" value="PROF"/>
    <property type="match status" value="1"/>
</dbReference>
<dbReference type="Pfam" id="PF00235">
    <property type="entry name" value="Profilin"/>
    <property type="match status" value="1"/>
</dbReference>
<dbReference type="InterPro" id="IPR005455">
    <property type="entry name" value="PFN_euk"/>
</dbReference>
<dbReference type="GeneID" id="27726256"/>
<protein>
    <recommendedName>
        <fullName evidence="7">Profilin</fullName>
    </recommendedName>
</protein>
<comment type="function">
    <text evidence="6">Binds to actin and affects the structure of the cytoskeleton. At high concentrations, profilin prevents the polymerization of actin, whereas it enhances it at low concentrations.</text>
</comment>
<dbReference type="InterPro" id="IPR048278">
    <property type="entry name" value="PFN"/>
</dbReference>
<proteinExistence type="inferred from homology"/>
<dbReference type="PANTHER" id="PTHR11604">
    <property type="entry name" value="PROFILIN"/>
    <property type="match status" value="1"/>
</dbReference>
<dbReference type="PROSITE" id="PS00414">
    <property type="entry name" value="PROFILIN"/>
    <property type="match status" value="1"/>
</dbReference>
<dbReference type="GO" id="GO:0044396">
    <property type="term" value="P:actin cortical patch organization"/>
    <property type="evidence" value="ECO:0007669"/>
    <property type="project" value="EnsemblFungi"/>
</dbReference>
<dbReference type="VEuPathDB" id="FungiDB:SAPIO_CDS7184"/>
<dbReference type="SUPFAM" id="SSF55770">
    <property type="entry name" value="Profilin (actin-binding protein)"/>
    <property type="match status" value="1"/>
</dbReference>
<dbReference type="HOGENOM" id="CLU_120772_1_1_1"/>
<dbReference type="GO" id="GO:0030041">
    <property type="term" value="P:actin filament polymerization"/>
    <property type="evidence" value="ECO:0007669"/>
    <property type="project" value="EnsemblFungi"/>
</dbReference>
<dbReference type="GO" id="GO:0005856">
    <property type="term" value="C:cytoskeleton"/>
    <property type="evidence" value="ECO:0007669"/>
    <property type="project" value="UniProtKB-SubCell"/>
</dbReference>
<evidence type="ECO:0000256" key="4">
    <source>
        <dbReference type="ARBA" id="ARBA00023203"/>
    </source>
</evidence>
<evidence type="ECO:0000256" key="2">
    <source>
        <dbReference type="ARBA" id="ARBA00010058"/>
    </source>
</evidence>
<sequence length="128" mass="13451">MSWQAYVDSSLLGTGHLDKAAILAGDGTSTWAISAGFQISPEEGKTIAKALGGDRDAVFADGFHVGGERYVVTRAEDRSLYGRQGKDGVAIVKTNQAIIVGHYGPQHQAGNAANVVEKLADYLIGLGY</sequence>
<accession>A0A084G1A7</accession>
<dbReference type="GO" id="GO:0003785">
    <property type="term" value="F:actin monomer binding"/>
    <property type="evidence" value="ECO:0007669"/>
    <property type="project" value="EnsemblFungi"/>
</dbReference>
<organism evidence="8 9">
    <name type="scientific">Pseudallescheria apiosperma</name>
    <name type="common">Scedosporium apiospermum</name>
    <dbReference type="NCBI Taxonomy" id="563466"/>
    <lineage>
        <taxon>Eukaryota</taxon>
        <taxon>Fungi</taxon>
        <taxon>Dikarya</taxon>
        <taxon>Ascomycota</taxon>
        <taxon>Pezizomycotina</taxon>
        <taxon>Sordariomycetes</taxon>
        <taxon>Hypocreomycetidae</taxon>
        <taxon>Microascales</taxon>
        <taxon>Microascaceae</taxon>
        <taxon>Scedosporium</taxon>
    </lineage>
</organism>
<evidence type="ECO:0000256" key="3">
    <source>
        <dbReference type="ARBA" id="ARBA00022490"/>
    </source>
</evidence>
<evidence type="ECO:0000313" key="8">
    <source>
        <dbReference type="EMBL" id="KEZ41119.1"/>
    </source>
</evidence>
<evidence type="ECO:0000256" key="6">
    <source>
        <dbReference type="RuleBase" id="RU003908"/>
    </source>
</evidence>
<evidence type="ECO:0000256" key="1">
    <source>
        <dbReference type="ARBA" id="ARBA00004245"/>
    </source>
</evidence>
<dbReference type="GO" id="GO:0051285">
    <property type="term" value="C:cell cortex of cell tip"/>
    <property type="evidence" value="ECO:0007669"/>
    <property type="project" value="EnsemblFungi"/>
</dbReference>
<keyword evidence="4 7" id="KW-0009">Actin-binding</keyword>
<dbReference type="FunFam" id="3.30.450.30:FF:000001">
    <property type="entry name" value="Profilin"/>
    <property type="match status" value="1"/>
</dbReference>
<dbReference type="PRINTS" id="PR00392">
    <property type="entry name" value="PROFILIN"/>
</dbReference>
<dbReference type="SMART" id="SM00392">
    <property type="entry name" value="PROF"/>
    <property type="match status" value="1"/>
</dbReference>
<reference evidence="8 9" key="1">
    <citation type="journal article" date="2014" name="Genome Announc.">
        <title>Draft genome sequence of the pathogenic fungus Scedosporium apiospermum.</title>
        <authorList>
            <person name="Vandeputte P."/>
            <person name="Ghamrawi S."/>
            <person name="Rechenmann M."/>
            <person name="Iltis A."/>
            <person name="Giraud S."/>
            <person name="Fleury M."/>
            <person name="Thornton C."/>
            <person name="Delhaes L."/>
            <person name="Meyer W."/>
            <person name="Papon N."/>
            <person name="Bouchara J.P."/>
        </authorList>
    </citation>
    <scope>NUCLEOTIDE SEQUENCE [LARGE SCALE GENOMIC DNA]</scope>
    <source>
        <strain evidence="8 9">IHEM 14462</strain>
    </source>
</reference>
<dbReference type="AlphaFoldDB" id="A0A084G1A7"/>
<dbReference type="GO" id="GO:0000755">
    <property type="term" value="P:cytogamy"/>
    <property type="evidence" value="ECO:0007669"/>
    <property type="project" value="EnsemblFungi"/>
</dbReference>
<dbReference type="GO" id="GO:0031097">
    <property type="term" value="C:medial cortex"/>
    <property type="evidence" value="ECO:0007669"/>
    <property type="project" value="EnsemblFungi"/>
</dbReference>
<dbReference type="Gene3D" id="3.30.450.30">
    <property type="entry name" value="Dynein light chain 2a, cytoplasmic"/>
    <property type="match status" value="1"/>
</dbReference>
<comment type="caution">
    <text evidence="8">The sequence shown here is derived from an EMBL/GenBank/DDBJ whole genome shotgun (WGS) entry which is preliminary data.</text>
</comment>
<dbReference type="GO" id="GO:0005085">
    <property type="term" value="F:guanyl-nucleotide exchange factor activity"/>
    <property type="evidence" value="ECO:0007669"/>
    <property type="project" value="EnsemblFungi"/>
</dbReference>
<gene>
    <name evidence="8" type="ORF">SAPIO_CDS7184</name>
</gene>
<dbReference type="GO" id="GO:0043332">
    <property type="term" value="C:mating projection tip"/>
    <property type="evidence" value="ECO:0007669"/>
    <property type="project" value="EnsemblFungi"/>
</dbReference>
<dbReference type="OrthoDB" id="421374at2759"/>
<dbReference type="PRINTS" id="PR01640">
    <property type="entry name" value="PROFILINPLNT"/>
</dbReference>
<evidence type="ECO:0000313" key="9">
    <source>
        <dbReference type="Proteomes" id="UP000028545"/>
    </source>
</evidence>
<name>A0A084G1A7_PSEDA</name>
<keyword evidence="3" id="KW-0963">Cytoplasm</keyword>
<dbReference type="InterPro" id="IPR027310">
    <property type="entry name" value="Profilin_CS"/>
</dbReference>
<dbReference type="PANTHER" id="PTHR11604:SF0">
    <property type="entry name" value="PROFILIN"/>
    <property type="match status" value="1"/>
</dbReference>
<keyword evidence="9" id="KW-1185">Reference proteome</keyword>
<dbReference type="EMBL" id="JOWA01000110">
    <property type="protein sequence ID" value="KEZ41119.1"/>
    <property type="molecule type" value="Genomic_DNA"/>
</dbReference>